<keyword evidence="9" id="KW-1185">Reference proteome</keyword>
<evidence type="ECO:0000256" key="1">
    <source>
        <dbReference type="ARBA" id="ARBA00004141"/>
    </source>
</evidence>
<evidence type="ECO:0000256" key="2">
    <source>
        <dbReference type="ARBA" id="ARBA00022692"/>
    </source>
</evidence>
<dbReference type="EMBL" id="WJQU01001400">
    <property type="protein sequence ID" value="KAJ6633961.1"/>
    <property type="molecule type" value="Genomic_DNA"/>
</dbReference>
<evidence type="ECO:0000259" key="7">
    <source>
        <dbReference type="PROSITE" id="PS51225"/>
    </source>
</evidence>
<feature type="transmembrane region" description="Helical" evidence="6">
    <location>
        <begin position="72"/>
        <end position="100"/>
    </location>
</feature>
<dbReference type="OrthoDB" id="7784185at2759"/>
<dbReference type="PROSITE" id="PS51225">
    <property type="entry name" value="MARVEL"/>
    <property type="match status" value="1"/>
</dbReference>
<evidence type="ECO:0000313" key="8">
    <source>
        <dbReference type="EMBL" id="KAJ6633961.1"/>
    </source>
</evidence>
<comment type="caution">
    <text evidence="8">The sequence shown here is derived from an EMBL/GenBank/DDBJ whole genome shotgun (WGS) entry which is preliminary data.</text>
</comment>
<feature type="transmembrane region" description="Helical" evidence="6">
    <location>
        <begin position="43"/>
        <end position="60"/>
    </location>
</feature>
<comment type="subcellular location">
    <subcellularLocation>
        <location evidence="1">Membrane</location>
        <topology evidence="1">Multi-pass membrane protein</topology>
    </subcellularLocation>
</comment>
<dbReference type="InterPro" id="IPR008253">
    <property type="entry name" value="Marvel"/>
</dbReference>
<keyword evidence="3 6" id="KW-1133">Transmembrane helix</keyword>
<name>A0A9Q0MLR9_9DIPT</name>
<feature type="transmembrane region" description="Helical" evidence="6">
    <location>
        <begin position="106"/>
        <end position="128"/>
    </location>
</feature>
<accession>A0A9Q0MLR9</accession>
<sequence length="145" mass="16000">MEYDSSYLNTTPGKAKISCLTFGFIGLLAVNIARVYVPTYNSAAGTAFLITLILLLLLICKSSLRQSSIFRIIELVICIILTIFYVVGSVDIIRACWHWLFDDFKIGPFIGSLIASICSILATLAYGYDAIDKLRETRSVSTSNV</sequence>
<organism evidence="8 9">
    <name type="scientific">Pseudolycoriella hygida</name>
    <dbReference type="NCBI Taxonomy" id="35572"/>
    <lineage>
        <taxon>Eukaryota</taxon>
        <taxon>Metazoa</taxon>
        <taxon>Ecdysozoa</taxon>
        <taxon>Arthropoda</taxon>
        <taxon>Hexapoda</taxon>
        <taxon>Insecta</taxon>
        <taxon>Pterygota</taxon>
        <taxon>Neoptera</taxon>
        <taxon>Endopterygota</taxon>
        <taxon>Diptera</taxon>
        <taxon>Nematocera</taxon>
        <taxon>Sciaroidea</taxon>
        <taxon>Sciaridae</taxon>
        <taxon>Pseudolycoriella</taxon>
    </lineage>
</organism>
<feature type="transmembrane region" description="Helical" evidence="6">
    <location>
        <begin position="17"/>
        <end position="37"/>
    </location>
</feature>
<proteinExistence type="predicted"/>
<gene>
    <name evidence="8" type="ORF">Bhyg_17892</name>
</gene>
<evidence type="ECO:0000256" key="5">
    <source>
        <dbReference type="PROSITE-ProRule" id="PRU00581"/>
    </source>
</evidence>
<keyword evidence="2 5" id="KW-0812">Transmembrane</keyword>
<reference evidence="8" key="1">
    <citation type="submission" date="2022-07" db="EMBL/GenBank/DDBJ databases">
        <authorList>
            <person name="Trinca V."/>
            <person name="Uliana J.V.C."/>
            <person name="Torres T.T."/>
            <person name="Ward R.J."/>
            <person name="Monesi N."/>
        </authorList>
    </citation>
    <scope>NUCLEOTIDE SEQUENCE</scope>
    <source>
        <strain evidence="8">HSMRA1968</strain>
        <tissue evidence="8">Whole embryos</tissue>
    </source>
</reference>
<evidence type="ECO:0000256" key="3">
    <source>
        <dbReference type="ARBA" id="ARBA00022989"/>
    </source>
</evidence>
<evidence type="ECO:0000256" key="4">
    <source>
        <dbReference type="ARBA" id="ARBA00023136"/>
    </source>
</evidence>
<dbReference type="GO" id="GO:0016020">
    <property type="term" value="C:membrane"/>
    <property type="evidence" value="ECO:0007669"/>
    <property type="project" value="UniProtKB-SubCell"/>
</dbReference>
<dbReference type="AlphaFoldDB" id="A0A9Q0MLR9"/>
<keyword evidence="4 5" id="KW-0472">Membrane</keyword>
<evidence type="ECO:0000256" key="6">
    <source>
        <dbReference type="SAM" id="Phobius"/>
    </source>
</evidence>
<dbReference type="Proteomes" id="UP001151699">
    <property type="component" value="Unassembled WGS sequence"/>
</dbReference>
<evidence type="ECO:0000313" key="9">
    <source>
        <dbReference type="Proteomes" id="UP001151699"/>
    </source>
</evidence>
<feature type="domain" description="MARVEL" evidence="7">
    <location>
        <begin position="7"/>
        <end position="138"/>
    </location>
</feature>
<protein>
    <recommendedName>
        <fullName evidence="7">MARVEL domain-containing protein</fullName>
    </recommendedName>
</protein>